<evidence type="ECO:0000256" key="6">
    <source>
        <dbReference type="ARBA" id="ARBA00023136"/>
    </source>
</evidence>
<dbReference type="PANTHER" id="PTHR43731">
    <property type="entry name" value="RHOMBOID PROTEASE"/>
    <property type="match status" value="1"/>
</dbReference>
<evidence type="ECO:0000256" key="3">
    <source>
        <dbReference type="ARBA" id="ARBA00022692"/>
    </source>
</evidence>
<dbReference type="Pfam" id="PF01694">
    <property type="entry name" value="Rhomboid"/>
    <property type="match status" value="1"/>
</dbReference>
<dbReference type="Gene3D" id="1.20.1540.10">
    <property type="entry name" value="Rhomboid-like"/>
    <property type="match status" value="1"/>
</dbReference>
<evidence type="ECO:0000256" key="8">
    <source>
        <dbReference type="SAM" id="Phobius"/>
    </source>
</evidence>
<comment type="caution">
    <text evidence="10">The sequence shown here is derived from an EMBL/GenBank/DDBJ whole genome shotgun (WGS) entry which is preliminary data.</text>
</comment>
<reference evidence="11" key="1">
    <citation type="journal article" date="2023" name="Mol. Phylogenet. Evol.">
        <title>Genome-scale phylogeny and comparative genomics of the fungal order Sordariales.</title>
        <authorList>
            <person name="Hensen N."/>
            <person name="Bonometti L."/>
            <person name="Westerberg I."/>
            <person name="Brannstrom I.O."/>
            <person name="Guillou S."/>
            <person name="Cros-Aarteil S."/>
            <person name="Calhoun S."/>
            <person name="Haridas S."/>
            <person name="Kuo A."/>
            <person name="Mondo S."/>
            <person name="Pangilinan J."/>
            <person name="Riley R."/>
            <person name="LaButti K."/>
            <person name="Andreopoulos B."/>
            <person name="Lipzen A."/>
            <person name="Chen C."/>
            <person name="Yan M."/>
            <person name="Daum C."/>
            <person name="Ng V."/>
            <person name="Clum A."/>
            <person name="Steindorff A."/>
            <person name="Ohm R.A."/>
            <person name="Martin F."/>
            <person name="Silar P."/>
            <person name="Natvig D.O."/>
            <person name="Lalanne C."/>
            <person name="Gautier V."/>
            <person name="Ament-Velasquez S.L."/>
            <person name="Kruys A."/>
            <person name="Hutchinson M.I."/>
            <person name="Powell A.J."/>
            <person name="Barry K."/>
            <person name="Miller A.N."/>
            <person name="Grigoriev I.V."/>
            <person name="Debuchy R."/>
            <person name="Gladieux P."/>
            <person name="Hiltunen Thoren M."/>
            <person name="Johannesson H."/>
        </authorList>
    </citation>
    <scope>NUCLEOTIDE SEQUENCE [LARGE SCALE GENOMIC DNA]</scope>
    <source>
        <strain evidence="11">CBS 340.73</strain>
    </source>
</reference>
<evidence type="ECO:0000256" key="7">
    <source>
        <dbReference type="SAM" id="Coils"/>
    </source>
</evidence>
<dbReference type="GO" id="GO:0004252">
    <property type="term" value="F:serine-type endopeptidase activity"/>
    <property type="evidence" value="ECO:0007669"/>
    <property type="project" value="InterPro"/>
</dbReference>
<evidence type="ECO:0000259" key="9">
    <source>
        <dbReference type="Pfam" id="PF01694"/>
    </source>
</evidence>
<feature type="transmembrane region" description="Helical" evidence="8">
    <location>
        <begin position="470"/>
        <end position="491"/>
    </location>
</feature>
<evidence type="ECO:0000256" key="5">
    <source>
        <dbReference type="ARBA" id="ARBA00022989"/>
    </source>
</evidence>
<evidence type="ECO:0000256" key="4">
    <source>
        <dbReference type="ARBA" id="ARBA00022801"/>
    </source>
</evidence>
<keyword evidence="5 8" id="KW-1133">Transmembrane helix</keyword>
<keyword evidence="4" id="KW-0378">Hydrolase</keyword>
<proteinExistence type="inferred from homology"/>
<dbReference type="GO" id="GO:0006465">
    <property type="term" value="P:signal peptide processing"/>
    <property type="evidence" value="ECO:0007669"/>
    <property type="project" value="TreeGrafter"/>
</dbReference>
<evidence type="ECO:0000313" key="10">
    <source>
        <dbReference type="EMBL" id="KAK3945331.1"/>
    </source>
</evidence>
<evidence type="ECO:0000256" key="1">
    <source>
        <dbReference type="ARBA" id="ARBA00004141"/>
    </source>
</evidence>
<name>A0AAN6NGH4_9PEZI</name>
<feature type="transmembrane region" description="Helical" evidence="8">
    <location>
        <begin position="328"/>
        <end position="346"/>
    </location>
</feature>
<dbReference type="InterPro" id="IPR022764">
    <property type="entry name" value="Peptidase_S54_rhomboid_dom"/>
</dbReference>
<feature type="transmembrane region" description="Helical" evidence="8">
    <location>
        <begin position="445"/>
        <end position="464"/>
    </location>
</feature>
<dbReference type="EMBL" id="MU853755">
    <property type="protein sequence ID" value="KAK3945331.1"/>
    <property type="molecule type" value="Genomic_DNA"/>
</dbReference>
<dbReference type="Proteomes" id="UP001303473">
    <property type="component" value="Unassembled WGS sequence"/>
</dbReference>
<organism evidence="10 11">
    <name type="scientific">Diplogelasinospora grovesii</name>
    <dbReference type="NCBI Taxonomy" id="303347"/>
    <lineage>
        <taxon>Eukaryota</taxon>
        <taxon>Fungi</taxon>
        <taxon>Dikarya</taxon>
        <taxon>Ascomycota</taxon>
        <taxon>Pezizomycotina</taxon>
        <taxon>Sordariomycetes</taxon>
        <taxon>Sordariomycetidae</taxon>
        <taxon>Sordariales</taxon>
        <taxon>Diplogelasinosporaceae</taxon>
        <taxon>Diplogelasinospora</taxon>
    </lineage>
</organism>
<keyword evidence="7" id="KW-0175">Coiled coil</keyword>
<feature type="transmembrane region" description="Helical" evidence="8">
    <location>
        <begin position="366"/>
        <end position="384"/>
    </location>
</feature>
<comment type="subcellular location">
    <subcellularLocation>
        <location evidence="1">Membrane</location>
        <topology evidence="1">Multi-pass membrane protein</topology>
    </subcellularLocation>
</comment>
<keyword evidence="3 8" id="KW-0812">Transmembrane</keyword>
<evidence type="ECO:0000313" key="11">
    <source>
        <dbReference type="Proteomes" id="UP001303473"/>
    </source>
</evidence>
<feature type="domain" description="Peptidase S54 rhomboid" evidence="9">
    <location>
        <begin position="408"/>
        <end position="553"/>
    </location>
</feature>
<feature type="coiled-coil region" evidence="7">
    <location>
        <begin position="254"/>
        <end position="288"/>
    </location>
</feature>
<accession>A0AAN6NGH4</accession>
<protein>
    <recommendedName>
        <fullName evidence="9">Peptidase S54 rhomboid domain-containing protein</fullName>
    </recommendedName>
</protein>
<feature type="transmembrane region" description="Helical" evidence="8">
    <location>
        <begin position="512"/>
        <end position="530"/>
    </location>
</feature>
<dbReference type="AlphaFoldDB" id="A0AAN6NGH4"/>
<dbReference type="SUPFAM" id="SSF144091">
    <property type="entry name" value="Rhomboid-like"/>
    <property type="match status" value="1"/>
</dbReference>
<gene>
    <name evidence="10" type="ORF">QBC46DRAFT_371966</name>
</gene>
<keyword evidence="6 8" id="KW-0472">Membrane</keyword>
<sequence>MSTCSLGVSAFRSSLHIAGQHLSRPTTTCRLLIAPLPITRQFSLLSRQTSQTIIAAQRQQICTRNAQWQPLLRTNGGIRGIKVFGPAVVTNYVDLPPNYTDEAGLPFARAELDAREVVVLFGPGMSTHAANKLLRILHGRRVAGTLEDPMVRVNTMQFNKRQQKVALDYLRKHVAVDEIVNAGLRAEDELAALEGETFEQLEPMAGEDPSKKKDIGYSTRFKLFKEENSAPAAPFAKESRPPKDEVYGSSAFDAIRARNEAKWAEELKRREEERIRKQQEEEERLAKLGPLATVDGQTRQVSPRMQEWMDQATSDLEAPPEMKKWERLLPSTVFVLLVVGGLYAYAEFYQSPTTRGDRLFPDIPPAAATVGALIAANVLIWGLWRLPPAWKVMNRFCLLVAATPKPVSIIGAMFSHQKFGHLVTNMLFLWFFGVRLHDEVGRGDFLATYFSSGALGFLGTLYSLVLRNQLHLTTLGASGAVYGVAAAYFWMHRFEGFKILGLPPDPYNGVQGLAFIGLMLAVNISAIFSKNHMLDIASHIVGISVGVAAGHLLQKKQDAKQQEKKLKEQGGRTDMGVVGKIMEKK</sequence>
<comment type="similarity">
    <text evidence="2">Belongs to the peptidase S54 family.</text>
</comment>
<dbReference type="InterPro" id="IPR050925">
    <property type="entry name" value="Rhomboid_protease_S54"/>
</dbReference>
<dbReference type="FunFam" id="1.20.1540.10:FF:000012">
    <property type="entry name" value="Rhomboid family protein"/>
    <property type="match status" value="1"/>
</dbReference>
<keyword evidence="11" id="KW-1185">Reference proteome</keyword>
<dbReference type="PANTHER" id="PTHR43731:SF14">
    <property type="entry name" value="PRESENILIN-ASSOCIATED RHOMBOID-LIKE PROTEIN, MITOCHONDRIAL"/>
    <property type="match status" value="1"/>
</dbReference>
<evidence type="ECO:0000256" key="2">
    <source>
        <dbReference type="ARBA" id="ARBA00009045"/>
    </source>
</evidence>
<feature type="transmembrane region" description="Helical" evidence="8">
    <location>
        <begin position="419"/>
        <end position="436"/>
    </location>
</feature>
<dbReference type="GO" id="GO:0016020">
    <property type="term" value="C:membrane"/>
    <property type="evidence" value="ECO:0007669"/>
    <property type="project" value="UniProtKB-SubCell"/>
</dbReference>
<dbReference type="InterPro" id="IPR035952">
    <property type="entry name" value="Rhomboid-like_sf"/>
</dbReference>